<name>E1ZR72_CHLVA</name>
<keyword evidence="3 5" id="KW-0863">Zinc-finger</keyword>
<dbReference type="AlphaFoldDB" id="E1ZR72"/>
<dbReference type="CDD" id="cd08831">
    <property type="entry name" value="ArfGap_ArfGap2_3_like"/>
    <property type="match status" value="1"/>
</dbReference>
<keyword evidence="1" id="KW-0343">GTPase activation</keyword>
<feature type="domain" description="Arf-GAP" evidence="6">
    <location>
        <begin position="6"/>
        <end position="121"/>
    </location>
</feature>
<dbReference type="GO" id="GO:0005096">
    <property type="term" value="F:GTPase activator activity"/>
    <property type="evidence" value="ECO:0007669"/>
    <property type="project" value="UniProtKB-KW"/>
</dbReference>
<gene>
    <name evidence="7" type="ORF">CHLNCDRAFT_27753</name>
</gene>
<dbReference type="GO" id="GO:0000139">
    <property type="term" value="C:Golgi membrane"/>
    <property type="evidence" value="ECO:0007669"/>
    <property type="project" value="GOC"/>
</dbReference>
<dbReference type="InParanoid" id="E1ZR72"/>
<dbReference type="PANTHER" id="PTHR45686:SF4">
    <property type="entry name" value="ADP-RIBOSYLATION FACTOR GTPASE ACTIVATING PROTEIN 3, ISOFORM H"/>
    <property type="match status" value="1"/>
</dbReference>
<protein>
    <recommendedName>
        <fullName evidence="6">Arf-GAP domain-containing protein</fullName>
    </recommendedName>
</protein>
<dbReference type="PRINTS" id="PR00405">
    <property type="entry name" value="REVINTRACTNG"/>
</dbReference>
<feature type="non-terminal residue" evidence="7">
    <location>
        <position position="121"/>
    </location>
</feature>
<dbReference type="Pfam" id="PF01412">
    <property type="entry name" value="ArfGap"/>
    <property type="match status" value="1"/>
</dbReference>
<dbReference type="InterPro" id="IPR001164">
    <property type="entry name" value="ArfGAP_dom"/>
</dbReference>
<keyword evidence="4" id="KW-0862">Zinc</keyword>
<proteinExistence type="predicted"/>
<dbReference type="OrthoDB" id="10266696at2759"/>
<dbReference type="eggNOG" id="KOG0706">
    <property type="taxonomic scope" value="Eukaryota"/>
</dbReference>
<evidence type="ECO:0000256" key="1">
    <source>
        <dbReference type="ARBA" id="ARBA00022468"/>
    </source>
</evidence>
<dbReference type="KEGG" id="cvr:CHLNCDRAFT_27753"/>
<dbReference type="GO" id="GO:0008270">
    <property type="term" value="F:zinc ion binding"/>
    <property type="evidence" value="ECO:0007669"/>
    <property type="project" value="UniProtKB-KW"/>
</dbReference>
<evidence type="ECO:0000313" key="8">
    <source>
        <dbReference type="Proteomes" id="UP000008141"/>
    </source>
</evidence>
<reference evidence="7 8" key="1">
    <citation type="journal article" date="2010" name="Plant Cell">
        <title>The Chlorella variabilis NC64A genome reveals adaptation to photosymbiosis, coevolution with viruses, and cryptic sex.</title>
        <authorList>
            <person name="Blanc G."/>
            <person name="Duncan G."/>
            <person name="Agarkova I."/>
            <person name="Borodovsky M."/>
            <person name="Gurnon J."/>
            <person name="Kuo A."/>
            <person name="Lindquist E."/>
            <person name="Lucas S."/>
            <person name="Pangilinan J."/>
            <person name="Polle J."/>
            <person name="Salamov A."/>
            <person name="Terry A."/>
            <person name="Yamada T."/>
            <person name="Dunigan D.D."/>
            <person name="Grigoriev I.V."/>
            <person name="Claverie J.M."/>
            <person name="Van Etten J.L."/>
        </authorList>
    </citation>
    <scope>NUCLEOTIDE SEQUENCE [LARGE SCALE GENOMIC DNA]</scope>
    <source>
        <strain evidence="7 8">NC64A</strain>
    </source>
</reference>
<keyword evidence="8" id="KW-1185">Reference proteome</keyword>
<dbReference type="PROSITE" id="PS50115">
    <property type="entry name" value="ARFGAP"/>
    <property type="match status" value="1"/>
</dbReference>
<dbReference type="SUPFAM" id="SSF57863">
    <property type="entry name" value="ArfGap/RecO-like zinc finger"/>
    <property type="match status" value="1"/>
</dbReference>
<dbReference type="Gene3D" id="1.10.220.150">
    <property type="entry name" value="Arf GTPase activating protein"/>
    <property type="match status" value="1"/>
</dbReference>
<dbReference type="SMART" id="SM00105">
    <property type="entry name" value="ArfGap"/>
    <property type="match status" value="1"/>
</dbReference>
<evidence type="ECO:0000256" key="5">
    <source>
        <dbReference type="PROSITE-ProRule" id="PRU00288"/>
    </source>
</evidence>
<dbReference type="PANTHER" id="PTHR45686">
    <property type="entry name" value="ADP-RIBOSYLATION FACTOR GTPASE ACTIVATING PROTEIN 3, ISOFORM H-RELATED"/>
    <property type="match status" value="1"/>
</dbReference>
<organism evidence="8">
    <name type="scientific">Chlorella variabilis</name>
    <name type="common">Green alga</name>
    <dbReference type="NCBI Taxonomy" id="554065"/>
    <lineage>
        <taxon>Eukaryota</taxon>
        <taxon>Viridiplantae</taxon>
        <taxon>Chlorophyta</taxon>
        <taxon>core chlorophytes</taxon>
        <taxon>Trebouxiophyceae</taxon>
        <taxon>Chlorellales</taxon>
        <taxon>Chlorellaceae</taxon>
        <taxon>Chlorella clade</taxon>
        <taxon>Chlorella</taxon>
    </lineage>
</organism>
<dbReference type="STRING" id="554065.E1ZR72"/>
<evidence type="ECO:0000313" key="7">
    <source>
        <dbReference type="EMBL" id="EFN51728.1"/>
    </source>
</evidence>
<dbReference type="RefSeq" id="XP_005843830.1">
    <property type="nucleotide sequence ID" value="XM_005843768.1"/>
</dbReference>
<dbReference type="Proteomes" id="UP000008141">
    <property type="component" value="Unassembled WGS sequence"/>
</dbReference>
<evidence type="ECO:0000259" key="6">
    <source>
        <dbReference type="PROSITE" id="PS50115"/>
    </source>
</evidence>
<dbReference type="InterPro" id="IPR038508">
    <property type="entry name" value="ArfGAP_dom_sf"/>
</dbReference>
<dbReference type="FunFam" id="1.10.220.150:FF:000004">
    <property type="entry name" value="Putative ADP-ribosylation factor GTPase-activating protein 2"/>
    <property type="match status" value="1"/>
</dbReference>
<evidence type="ECO:0000256" key="4">
    <source>
        <dbReference type="ARBA" id="ARBA00022833"/>
    </source>
</evidence>
<evidence type="ECO:0000256" key="3">
    <source>
        <dbReference type="ARBA" id="ARBA00022771"/>
    </source>
</evidence>
<sequence length="121" mass="13824">MALERDILFKRLRSKPENKVCFDCPAKNPTWASVPYGVFICLSCAGIHRSLGVHLSFVRSTTLDTWSEDQLRLMAVGGNQRARTFFKQHGWDEIGSDKIEAKYTSRSAQLYRKQLEKDAAK</sequence>
<dbReference type="OMA" id="GKEWNIS"/>
<keyword evidence="2" id="KW-0479">Metal-binding</keyword>
<dbReference type="GO" id="GO:0048205">
    <property type="term" value="P:COPI coating of Golgi vesicle"/>
    <property type="evidence" value="ECO:0007669"/>
    <property type="project" value="TreeGrafter"/>
</dbReference>
<dbReference type="InterPro" id="IPR037278">
    <property type="entry name" value="ARFGAP/RecO"/>
</dbReference>
<accession>E1ZR72</accession>
<evidence type="ECO:0000256" key="2">
    <source>
        <dbReference type="ARBA" id="ARBA00022723"/>
    </source>
</evidence>
<dbReference type="GeneID" id="17351108"/>
<dbReference type="EMBL" id="GL433861">
    <property type="protein sequence ID" value="EFN51728.1"/>
    <property type="molecule type" value="Genomic_DNA"/>
</dbReference>